<feature type="transmembrane region" description="Helical" evidence="1">
    <location>
        <begin position="12"/>
        <end position="30"/>
    </location>
</feature>
<dbReference type="EMBL" id="LR746272">
    <property type="protein sequence ID" value="CAA7401775.1"/>
    <property type="molecule type" value="Genomic_DNA"/>
</dbReference>
<evidence type="ECO:0000313" key="2">
    <source>
        <dbReference type="EMBL" id="CAA7401775.1"/>
    </source>
</evidence>
<name>A0A7I8KXQ8_SPIIN</name>
<gene>
    <name evidence="2" type="ORF">SI8410_09012453</name>
</gene>
<keyword evidence="1" id="KW-1133">Transmembrane helix</keyword>
<dbReference type="Proteomes" id="UP000663760">
    <property type="component" value="Chromosome 9"/>
</dbReference>
<proteinExistence type="predicted"/>
<evidence type="ECO:0000313" key="3">
    <source>
        <dbReference type="Proteomes" id="UP000663760"/>
    </source>
</evidence>
<keyword evidence="1" id="KW-0812">Transmembrane</keyword>
<sequence length="69" mass="7344">MVTTKVTVGRTRVTPLIVVTILVGVLGCSVKRSGGLLCSVHGLEAFGRVVVQCPRPRRLSLDKDDVGNL</sequence>
<accession>A0A7I8KXQ8</accession>
<dbReference type="AlphaFoldDB" id="A0A7I8KXQ8"/>
<keyword evidence="3" id="KW-1185">Reference proteome</keyword>
<organism evidence="2 3">
    <name type="scientific">Spirodela intermedia</name>
    <name type="common">Intermediate duckweed</name>
    <dbReference type="NCBI Taxonomy" id="51605"/>
    <lineage>
        <taxon>Eukaryota</taxon>
        <taxon>Viridiplantae</taxon>
        <taxon>Streptophyta</taxon>
        <taxon>Embryophyta</taxon>
        <taxon>Tracheophyta</taxon>
        <taxon>Spermatophyta</taxon>
        <taxon>Magnoliopsida</taxon>
        <taxon>Liliopsida</taxon>
        <taxon>Araceae</taxon>
        <taxon>Lemnoideae</taxon>
        <taxon>Spirodela</taxon>
    </lineage>
</organism>
<keyword evidence="1" id="KW-0472">Membrane</keyword>
<dbReference type="PROSITE" id="PS51257">
    <property type="entry name" value="PROKAR_LIPOPROTEIN"/>
    <property type="match status" value="1"/>
</dbReference>
<reference evidence="2" key="1">
    <citation type="submission" date="2020-02" db="EMBL/GenBank/DDBJ databases">
        <authorList>
            <person name="Scholz U."/>
            <person name="Mascher M."/>
            <person name="Fiebig A."/>
        </authorList>
    </citation>
    <scope>NUCLEOTIDE SEQUENCE</scope>
</reference>
<evidence type="ECO:0000256" key="1">
    <source>
        <dbReference type="SAM" id="Phobius"/>
    </source>
</evidence>
<protein>
    <submittedName>
        <fullName evidence="2">Uncharacterized protein</fullName>
    </submittedName>
</protein>